<dbReference type="Proteomes" id="UP001153321">
    <property type="component" value="Chromosome 6"/>
</dbReference>
<evidence type="ECO:0000313" key="19">
    <source>
        <dbReference type="EMBL" id="CAH1645359.1"/>
    </source>
</evidence>
<keyword evidence="7 18" id="KW-0732">Signal</keyword>
<feature type="chain" id="PRO_5040205637" description="Multiple inositol polyphosphate phosphatase 1" evidence="18">
    <location>
        <begin position="16"/>
        <end position="477"/>
    </location>
</feature>
<evidence type="ECO:0000256" key="3">
    <source>
        <dbReference type="ARBA" id="ARBA00012976"/>
    </source>
</evidence>
<evidence type="ECO:0000256" key="8">
    <source>
        <dbReference type="ARBA" id="ARBA00022801"/>
    </source>
</evidence>
<keyword evidence="10" id="KW-0325">Glycoprotein</keyword>
<accession>A0A9P0IEN6</accession>
<dbReference type="InterPro" id="IPR000560">
    <property type="entry name" value="His_Pase_clade-2"/>
</dbReference>
<keyword evidence="17" id="KW-1133">Transmembrane helix</keyword>
<keyword evidence="8" id="KW-0378">Hydrolase</keyword>
<dbReference type="Pfam" id="PF00328">
    <property type="entry name" value="His_Phos_2"/>
    <property type="match status" value="1"/>
</dbReference>
<protein>
    <recommendedName>
        <fullName evidence="5">Multiple inositol polyphosphate phosphatase 1</fullName>
        <ecNumber evidence="4">3.1.3.62</ecNumber>
        <ecNumber evidence="3">3.1.3.80</ecNumber>
    </recommendedName>
    <alternativeName>
        <fullName evidence="11">2,3-bisphosphoglycerate 3-phosphatase</fullName>
    </alternativeName>
</protein>
<feature type="signal peptide" evidence="18">
    <location>
        <begin position="1"/>
        <end position="15"/>
    </location>
</feature>
<keyword evidence="17" id="KW-0812">Transmembrane</keyword>
<dbReference type="EMBL" id="LR824537">
    <property type="protein sequence ID" value="CAH1645359.1"/>
    <property type="molecule type" value="Genomic_DNA"/>
</dbReference>
<comment type="catalytic activity">
    <reaction evidence="15">
        <text>(2R)-2,3-bisphosphoglycerate + H2O = (2R)-2-phosphoglycerate + phosphate</text>
        <dbReference type="Rhea" id="RHEA:27381"/>
        <dbReference type="ChEBI" id="CHEBI:15377"/>
        <dbReference type="ChEBI" id="CHEBI:43474"/>
        <dbReference type="ChEBI" id="CHEBI:58248"/>
        <dbReference type="ChEBI" id="CHEBI:58289"/>
        <dbReference type="EC" id="3.1.3.80"/>
    </reaction>
    <physiologicalReaction direction="left-to-right" evidence="15">
        <dbReference type="Rhea" id="RHEA:27382"/>
    </physiologicalReaction>
</comment>
<evidence type="ECO:0000256" key="12">
    <source>
        <dbReference type="ARBA" id="ARBA00043668"/>
    </source>
</evidence>
<dbReference type="EC" id="3.1.3.80" evidence="3"/>
<evidence type="ECO:0000256" key="2">
    <source>
        <dbReference type="ARBA" id="ARBA00008422"/>
    </source>
</evidence>
<evidence type="ECO:0000256" key="15">
    <source>
        <dbReference type="ARBA" id="ARBA00043832"/>
    </source>
</evidence>
<keyword evidence="9 17" id="KW-0472">Membrane</keyword>
<dbReference type="GO" id="GO:0005886">
    <property type="term" value="C:plasma membrane"/>
    <property type="evidence" value="ECO:0007669"/>
    <property type="project" value="UniProtKB-SubCell"/>
</dbReference>
<evidence type="ECO:0000256" key="4">
    <source>
        <dbReference type="ARBA" id="ARBA00013040"/>
    </source>
</evidence>
<evidence type="ECO:0000256" key="5">
    <source>
        <dbReference type="ARBA" id="ARBA00018097"/>
    </source>
</evidence>
<evidence type="ECO:0000313" key="20">
    <source>
        <dbReference type="Proteomes" id="UP001153321"/>
    </source>
</evidence>
<comment type="similarity">
    <text evidence="2">Belongs to the histidine acid phosphatase family. MINPP1 subfamily.</text>
</comment>
<dbReference type="PANTHER" id="PTHR20963">
    <property type="entry name" value="MULTIPLE INOSITOL POLYPHOSPHATE PHOSPHATASE-RELATED"/>
    <property type="match status" value="1"/>
</dbReference>
<evidence type="ECO:0000256" key="1">
    <source>
        <dbReference type="ARBA" id="ARBA00004236"/>
    </source>
</evidence>
<reference evidence="19" key="1">
    <citation type="submission" date="2022-02" db="EMBL/GenBank/DDBJ databases">
        <authorList>
            <person name="King R."/>
        </authorList>
    </citation>
    <scope>NUCLEOTIDE SEQUENCE</scope>
</reference>
<feature type="transmembrane region" description="Helical" evidence="17">
    <location>
        <begin position="456"/>
        <end position="475"/>
    </location>
</feature>
<dbReference type="InterPro" id="IPR016274">
    <property type="entry name" value="Histidine_acid_Pase_euk"/>
</dbReference>
<evidence type="ECO:0000256" key="14">
    <source>
        <dbReference type="ARBA" id="ARBA00043691"/>
    </source>
</evidence>
<comment type="catalytic activity">
    <reaction evidence="14">
        <text>1D-myo-inositol hexakisphosphate + H2O = 1D-myo-inositol 1,2,4,5,6-pentakisphosphate + phosphate</text>
        <dbReference type="Rhea" id="RHEA:16989"/>
        <dbReference type="ChEBI" id="CHEBI:15377"/>
        <dbReference type="ChEBI" id="CHEBI:43474"/>
        <dbReference type="ChEBI" id="CHEBI:57798"/>
        <dbReference type="ChEBI" id="CHEBI:58130"/>
        <dbReference type="EC" id="3.1.3.62"/>
    </reaction>
    <physiologicalReaction direction="left-to-right" evidence="14">
        <dbReference type="Rhea" id="RHEA:16990"/>
    </physiologicalReaction>
</comment>
<comment type="catalytic activity">
    <reaction evidence="12">
        <text>1D-myo-inositol 1,2,5,6-tetrakisphosphate + H2O = 1D-myo-inositol 1,2,6-trisphosphate + phosphate</text>
        <dbReference type="Rhea" id="RHEA:77119"/>
        <dbReference type="ChEBI" id="CHEBI:15377"/>
        <dbReference type="ChEBI" id="CHEBI:43474"/>
        <dbReference type="ChEBI" id="CHEBI:195535"/>
        <dbReference type="ChEBI" id="CHEBI:195537"/>
        <dbReference type="EC" id="3.1.3.62"/>
    </reaction>
    <physiologicalReaction direction="left-to-right" evidence="12">
        <dbReference type="Rhea" id="RHEA:77120"/>
    </physiologicalReaction>
</comment>
<sequence length="477" mass="54753">MKWLFLLSVLAFVSGEETCLSVLEEPYFLFGTKTAYTFANRVIPTARTHDIPGCQPIAFWLLNRHGSHKPEANEVVELQKLGDLKNNIVTNYRNGNFRNTNQRMCSSDLNLLEQWRWDDRHNLTFAGDLTSDGYMTTQQFAQAWKQRFPGLMTSNSQNYLFKFVNDQRSSNTFKSFTEGLFGDQAESLDIPKENDEKLLRPFKFCPAWNKSVGENNDTVSQLNIFESKLEFKEMISNISLRLGFNYDIQKEIVLRIYEMCRYNKAWDVSKISPWCAAFTNEDLKRLEYAEDLDTYYRYGYGSPMNKDVGCTFVKDMMTFFEKHVTNNNQSPLNPRATIHLTEAAMMLMTLTAMGAHQDSAPLTGDNYHSAVVQSRKWTTSTMTPFNANLAAVLYKCTQNGNFQVNEEYQVLFLENERPMNLPGCRVGLCDWSLIKSRYGDLTKNCDLKFCNSGNNLNGLTGISIAILGFIVSYIIRI</sequence>
<organism evidence="19 20">
    <name type="scientific">Spodoptera littoralis</name>
    <name type="common">Egyptian cotton leafworm</name>
    <dbReference type="NCBI Taxonomy" id="7109"/>
    <lineage>
        <taxon>Eukaryota</taxon>
        <taxon>Metazoa</taxon>
        <taxon>Ecdysozoa</taxon>
        <taxon>Arthropoda</taxon>
        <taxon>Hexapoda</taxon>
        <taxon>Insecta</taxon>
        <taxon>Pterygota</taxon>
        <taxon>Neoptera</taxon>
        <taxon>Endopterygota</taxon>
        <taxon>Lepidoptera</taxon>
        <taxon>Glossata</taxon>
        <taxon>Ditrysia</taxon>
        <taxon>Noctuoidea</taxon>
        <taxon>Noctuidae</taxon>
        <taxon>Amphipyrinae</taxon>
        <taxon>Spodoptera</taxon>
    </lineage>
</organism>
<dbReference type="SUPFAM" id="SSF53254">
    <property type="entry name" value="Phosphoglycerate mutase-like"/>
    <property type="match status" value="1"/>
</dbReference>
<dbReference type="InterPro" id="IPR029033">
    <property type="entry name" value="His_PPase_superfam"/>
</dbReference>
<proteinExistence type="inferred from homology"/>
<keyword evidence="16" id="KW-1015">Disulfide bond</keyword>
<dbReference type="GO" id="GO:0052745">
    <property type="term" value="F:inositol phosphate phosphatase activity"/>
    <property type="evidence" value="ECO:0007669"/>
    <property type="project" value="TreeGrafter"/>
</dbReference>
<evidence type="ECO:0000256" key="13">
    <source>
        <dbReference type="ARBA" id="ARBA00043671"/>
    </source>
</evidence>
<dbReference type="EC" id="3.1.3.62" evidence="4"/>
<dbReference type="AlphaFoldDB" id="A0A9P0IEN6"/>
<feature type="disulfide bond" evidence="16">
    <location>
        <begin position="260"/>
        <end position="275"/>
    </location>
</feature>
<dbReference type="Gene3D" id="3.40.50.1240">
    <property type="entry name" value="Phosphoglycerate mutase-like"/>
    <property type="match status" value="1"/>
</dbReference>
<evidence type="ECO:0000256" key="7">
    <source>
        <dbReference type="ARBA" id="ARBA00022729"/>
    </source>
</evidence>
<gene>
    <name evidence="19" type="ORF">SPLIT_LOCUS10711</name>
</gene>
<evidence type="ECO:0000256" key="18">
    <source>
        <dbReference type="SAM" id="SignalP"/>
    </source>
</evidence>
<evidence type="ECO:0000256" key="11">
    <source>
        <dbReference type="ARBA" id="ARBA00031642"/>
    </source>
</evidence>
<evidence type="ECO:0000256" key="10">
    <source>
        <dbReference type="ARBA" id="ARBA00023180"/>
    </source>
</evidence>
<evidence type="ECO:0000256" key="6">
    <source>
        <dbReference type="ARBA" id="ARBA00022475"/>
    </source>
</evidence>
<dbReference type="CDD" id="cd07061">
    <property type="entry name" value="HP_HAP_like"/>
    <property type="match status" value="1"/>
</dbReference>
<keyword evidence="20" id="KW-1185">Reference proteome</keyword>
<evidence type="ECO:0000256" key="16">
    <source>
        <dbReference type="PIRSR" id="PIRSR000894-2"/>
    </source>
</evidence>
<comment type="subcellular location">
    <subcellularLocation>
        <location evidence="1">Cell membrane</location>
    </subcellularLocation>
</comment>
<dbReference type="PANTHER" id="PTHR20963:SF8">
    <property type="entry name" value="MULTIPLE INOSITOL POLYPHOSPHATE PHOSPHATASE 1"/>
    <property type="match status" value="1"/>
</dbReference>
<dbReference type="PIRSF" id="PIRSF000894">
    <property type="entry name" value="Acid_phosphatase"/>
    <property type="match status" value="1"/>
</dbReference>
<evidence type="ECO:0000256" key="9">
    <source>
        <dbReference type="ARBA" id="ARBA00023136"/>
    </source>
</evidence>
<comment type="catalytic activity">
    <reaction evidence="13">
        <text>1D-myo-inositol 1,2,4,5,6-pentakisphosphate + H2O = 1D-myo-inositol 1,2,5,6-tetrakisphosphate + phosphate</text>
        <dbReference type="Rhea" id="RHEA:77115"/>
        <dbReference type="ChEBI" id="CHEBI:15377"/>
        <dbReference type="ChEBI" id="CHEBI:43474"/>
        <dbReference type="ChEBI" id="CHEBI:57798"/>
        <dbReference type="ChEBI" id="CHEBI:195535"/>
        <dbReference type="EC" id="3.1.3.62"/>
    </reaction>
    <physiologicalReaction direction="left-to-right" evidence="13">
        <dbReference type="Rhea" id="RHEA:77116"/>
    </physiologicalReaction>
</comment>
<keyword evidence="6" id="KW-1003">Cell membrane</keyword>
<dbReference type="GO" id="GO:0034417">
    <property type="term" value="F:bisphosphoglycerate 3-phosphatase activity"/>
    <property type="evidence" value="ECO:0007669"/>
    <property type="project" value="UniProtKB-EC"/>
</dbReference>
<evidence type="ECO:0000256" key="17">
    <source>
        <dbReference type="SAM" id="Phobius"/>
    </source>
</evidence>
<dbReference type="GO" id="GO:0003993">
    <property type="term" value="F:acid phosphatase activity"/>
    <property type="evidence" value="ECO:0007669"/>
    <property type="project" value="TreeGrafter"/>
</dbReference>
<name>A0A9P0IEN6_SPOLI</name>